<dbReference type="CDD" id="cd07505">
    <property type="entry name" value="HAD_BPGM-like"/>
    <property type="match status" value="1"/>
</dbReference>
<evidence type="ECO:0000313" key="2">
    <source>
        <dbReference type="Proteomes" id="UP000199137"/>
    </source>
</evidence>
<dbReference type="RefSeq" id="WP_255366189.1">
    <property type="nucleotide sequence ID" value="NZ_FOWC01000016.1"/>
</dbReference>
<dbReference type="InterPro" id="IPR006439">
    <property type="entry name" value="HAD-SF_hydro_IA"/>
</dbReference>
<dbReference type="InterPro" id="IPR023198">
    <property type="entry name" value="PGP-like_dom2"/>
</dbReference>
<proteinExistence type="predicted"/>
<dbReference type="Gene3D" id="1.10.150.240">
    <property type="entry name" value="Putative phosphatase, domain 2"/>
    <property type="match status" value="1"/>
</dbReference>
<dbReference type="NCBIfam" id="TIGR01509">
    <property type="entry name" value="HAD-SF-IA-v3"/>
    <property type="match status" value="1"/>
</dbReference>
<dbReference type="STRING" id="112413.SAMN05421854_116119"/>
<dbReference type="SFLD" id="SFLDS00003">
    <property type="entry name" value="Haloacid_Dehalogenase"/>
    <property type="match status" value="1"/>
</dbReference>
<dbReference type="Proteomes" id="UP000199137">
    <property type="component" value="Unassembled WGS sequence"/>
</dbReference>
<dbReference type="AlphaFoldDB" id="A0A1I5ZUP1"/>
<gene>
    <name evidence="1" type="ORF">SAMN05421854_116119</name>
</gene>
<reference evidence="1 2" key="1">
    <citation type="submission" date="2016-10" db="EMBL/GenBank/DDBJ databases">
        <authorList>
            <person name="de Groot N.N."/>
        </authorList>
    </citation>
    <scope>NUCLEOTIDE SEQUENCE [LARGE SCALE GENOMIC DNA]</scope>
    <source>
        <strain evidence="1 2">DSM 44637</strain>
    </source>
</reference>
<name>A0A1I5ZUP1_9PSEU</name>
<dbReference type="GO" id="GO:0050308">
    <property type="term" value="F:sugar-phosphatase activity"/>
    <property type="evidence" value="ECO:0007669"/>
    <property type="project" value="TreeGrafter"/>
</dbReference>
<protein>
    <submittedName>
        <fullName evidence="1">Haloacid dehalogenase superfamily, subfamily IA, variant 3 with third motif having DD or ED</fullName>
    </submittedName>
</protein>
<sequence>MTAPSSSDGLAAVLWDMDGTLVDSEKLWDVALYEAAEALGGTLSEEVRMTLVGSNMDATATVLLEQTGRPVTPEAVAETGEWIRRRTAGLFDDALPWRPGAREALAAVRAAGLKSALVTSTERALTELALDTIGRDFFDVTVCGDEVGGQNKPLPRPYLKAAELLGVAPDRCVAVEDSPPGAESAESAGCAVLVVPNDVAVPDGPRRVFRTSLAGVGVPELAALLPSL</sequence>
<dbReference type="InterPro" id="IPR036412">
    <property type="entry name" value="HAD-like_sf"/>
</dbReference>
<accession>A0A1I5ZUP1</accession>
<evidence type="ECO:0000313" key="1">
    <source>
        <dbReference type="EMBL" id="SFQ60161.1"/>
    </source>
</evidence>
<dbReference type="PANTHER" id="PTHR43481:SF4">
    <property type="entry name" value="GLYCEROL-1-PHOSPHATE PHOSPHOHYDROLASE 1-RELATED"/>
    <property type="match status" value="1"/>
</dbReference>
<dbReference type="SFLD" id="SFLDG01129">
    <property type="entry name" value="C1.5:_HAD__Beta-PGM__Phosphata"/>
    <property type="match status" value="1"/>
</dbReference>
<dbReference type="SUPFAM" id="SSF56784">
    <property type="entry name" value="HAD-like"/>
    <property type="match status" value="1"/>
</dbReference>
<dbReference type="InterPro" id="IPR023214">
    <property type="entry name" value="HAD_sf"/>
</dbReference>
<dbReference type="InterPro" id="IPR051806">
    <property type="entry name" value="HAD-like_SPP"/>
</dbReference>
<organism evidence="1 2">
    <name type="scientific">Amycolatopsis rubida</name>
    <dbReference type="NCBI Taxonomy" id="112413"/>
    <lineage>
        <taxon>Bacteria</taxon>
        <taxon>Bacillati</taxon>
        <taxon>Actinomycetota</taxon>
        <taxon>Actinomycetes</taxon>
        <taxon>Pseudonocardiales</taxon>
        <taxon>Pseudonocardiaceae</taxon>
        <taxon>Amycolatopsis</taxon>
    </lineage>
</organism>
<dbReference type="PANTHER" id="PTHR43481">
    <property type="entry name" value="FRUCTOSE-1-PHOSPHATE PHOSPHATASE"/>
    <property type="match status" value="1"/>
</dbReference>
<dbReference type="Gene3D" id="3.40.50.1000">
    <property type="entry name" value="HAD superfamily/HAD-like"/>
    <property type="match status" value="1"/>
</dbReference>
<dbReference type="Pfam" id="PF00702">
    <property type="entry name" value="Hydrolase"/>
    <property type="match status" value="1"/>
</dbReference>
<dbReference type="EMBL" id="FOWC01000016">
    <property type="protein sequence ID" value="SFQ60161.1"/>
    <property type="molecule type" value="Genomic_DNA"/>
</dbReference>